<dbReference type="PROSITE" id="PS50072">
    <property type="entry name" value="CSA_PPIASE_2"/>
    <property type="match status" value="1"/>
</dbReference>
<dbReference type="AlphaFoldDB" id="A0A7S4CF63"/>
<dbReference type="PANTHER" id="PTHR11071">
    <property type="entry name" value="PEPTIDYL-PROLYL CIS-TRANS ISOMERASE"/>
    <property type="match status" value="1"/>
</dbReference>
<evidence type="ECO:0000256" key="1">
    <source>
        <dbReference type="SAM" id="MobiDB-lite"/>
    </source>
</evidence>
<dbReference type="InterPro" id="IPR002130">
    <property type="entry name" value="Cyclophilin-type_PPIase_dom"/>
</dbReference>
<dbReference type="PANTHER" id="PTHR11071:SF561">
    <property type="entry name" value="PEPTIDYL-PROLYL CIS-TRANS ISOMERASE D-RELATED"/>
    <property type="match status" value="1"/>
</dbReference>
<dbReference type="GO" id="GO:0005737">
    <property type="term" value="C:cytoplasm"/>
    <property type="evidence" value="ECO:0007669"/>
    <property type="project" value="TreeGrafter"/>
</dbReference>
<dbReference type="SUPFAM" id="SSF50891">
    <property type="entry name" value="Cyclophilin-like"/>
    <property type="match status" value="1"/>
</dbReference>
<reference evidence="3" key="1">
    <citation type="submission" date="2021-01" db="EMBL/GenBank/DDBJ databases">
        <authorList>
            <person name="Corre E."/>
            <person name="Pelletier E."/>
            <person name="Niang G."/>
            <person name="Scheremetjew M."/>
            <person name="Finn R."/>
            <person name="Kale V."/>
            <person name="Holt S."/>
            <person name="Cochrane G."/>
            <person name="Meng A."/>
            <person name="Brown T."/>
            <person name="Cohen L."/>
        </authorList>
    </citation>
    <scope>NUCLEOTIDE SEQUENCE</scope>
    <source>
        <strain evidence="3">CCMP1594</strain>
    </source>
</reference>
<name>A0A7S4CF63_9EUGL</name>
<dbReference type="GO" id="GO:0006457">
    <property type="term" value="P:protein folding"/>
    <property type="evidence" value="ECO:0007669"/>
    <property type="project" value="TreeGrafter"/>
</dbReference>
<feature type="region of interest" description="Disordered" evidence="1">
    <location>
        <begin position="155"/>
        <end position="177"/>
    </location>
</feature>
<proteinExistence type="predicted"/>
<dbReference type="Gene3D" id="2.40.100.10">
    <property type="entry name" value="Cyclophilin-like"/>
    <property type="match status" value="1"/>
</dbReference>
<organism evidence="3">
    <name type="scientific">Eutreptiella gymnastica</name>
    <dbReference type="NCBI Taxonomy" id="73025"/>
    <lineage>
        <taxon>Eukaryota</taxon>
        <taxon>Discoba</taxon>
        <taxon>Euglenozoa</taxon>
        <taxon>Euglenida</taxon>
        <taxon>Spirocuta</taxon>
        <taxon>Euglenophyceae</taxon>
        <taxon>Eutreptiales</taxon>
        <taxon>Eutreptiaceae</taxon>
        <taxon>Eutreptiella</taxon>
    </lineage>
</organism>
<sequence>MANLGPNTNNSQFFIIMGKCSELDGQHVVFGQITEESKAVLKKLQSVKVNSQDRPVNPVVIADCGELKDALLLKPSPTAQTRLRSVIVGKKRGRDDDSADAMDVAMDQGPQAPAAKRLKRSDGTALPVGDVMGHLDSKVELKQMFHDMKVRHEKRLRKKGMKGKKKGKTVRLHRGKK</sequence>
<evidence type="ECO:0000313" key="3">
    <source>
        <dbReference type="EMBL" id="CAE0795246.1"/>
    </source>
</evidence>
<dbReference type="GO" id="GO:0016018">
    <property type="term" value="F:cyclosporin A binding"/>
    <property type="evidence" value="ECO:0007669"/>
    <property type="project" value="TreeGrafter"/>
</dbReference>
<dbReference type="Pfam" id="PF00160">
    <property type="entry name" value="Pro_isomerase"/>
    <property type="match status" value="1"/>
</dbReference>
<accession>A0A7S4CF63</accession>
<feature type="domain" description="PPIase cyclophilin-type" evidence="2">
    <location>
        <begin position="1"/>
        <end position="66"/>
    </location>
</feature>
<dbReference type="EMBL" id="HBJA01019992">
    <property type="protein sequence ID" value="CAE0795246.1"/>
    <property type="molecule type" value="Transcribed_RNA"/>
</dbReference>
<protein>
    <recommendedName>
        <fullName evidence="2">PPIase cyclophilin-type domain-containing protein</fullName>
    </recommendedName>
</protein>
<evidence type="ECO:0000259" key="2">
    <source>
        <dbReference type="PROSITE" id="PS50072"/>
    </source>
</evidence>
<dbReference type="InterPro" id="IPR029000">
    <property type="entry name" value="Cyclophilin-like_dom_sf"/>
</dbReference>
<gene>
    <name evidence="3" type="ORF">EGYM00163_LOCUS6364</name>
</gene>
<dbReference type="GO" id="GO:0003755">
    <property type="term" value="F:peptidyl-prolyl cis-trans isomerase activity"/>
    <property type="evidence" value="ECO:0007669"/>
    <property type="project" value="InterPro"/>
</dbReference>